<gene>
    <name evidence="1" type="ORF">ENU14_00775</name>
</gene>
<evidence type="ECO:0000313" key="1">
    <source>
        <dbReference type="EMBL" id="HGM58115.1"/>
    </source>
</evidence>
<organism evidence="1">
    <name type="scientific">Staphylothermus marinus</name>
    <dbReference type="NCBI Taxonomy" id="2280"/>
    <lineage>
        <taxon>Archaea</taxon>
        <taxon>Thermoproteota</taxon>
        <taxon>Thermoprotei</taxon>
        <taxon>Desulfurococcales</taxon>
        <taxon>Desulfurococcaceae</taxon>
        <taxon>Staphylothermus</taxon>
    </lineage>
</organism>
<dbReference type="AlphaFoldDB" id="A0A7C4D6C5"/>
<sequence>MSKTSEIIEKITNIMESRDLNIEKKRNTIKGIHVDLPIALVVKIYQNRKQAVIELESLEDLSDTLADLIESNENVEDIVDTVLSELRDAAIEITRVLETNGYMVEIKVMENEKDIRDIIYEVLEEYREFEEEE</sequence>
<reference evidence="1" key="1">
    <citation type="journal article" date="2020" name="mSystems">
        <title>Genome- and Community-Level Interaction Insights into Carbon Utilization and Element Cycling Functions of Hydrothermarchaeota in Hydrothermal Sediment.</title>
        <authorList>
            <person name="Zhou Z."/>
            <person name="Liu Y."/>
            <person name="Xu W."/>
            <person name="Pan J."/>
            <person name="Luo Z.H."/>
            <person name="Li M."/>
        </authorList>
    </citation>
    <scope>NUCLEOTIDE SEQUENCE [LARGE SCALE GENOMIC DNA]</scope>
    <source>
        <strain evidence="1">SpSt-642</strain>
    </source>
</reference>
<name>A0A7C4D6C5_STAMA</name>
<protein>
    <submittedName>
        <fullName evidence="1">Uncharacterized protein</fullName>
    </submittedName>
</protein>
<accession>A0A7C4D6C5</accession>
<dbReference type="EMBL" id="DTBJ01000011">
    <property type="protein sequence ID" value="HGM58115.1"/>
    <property type="molecule type" value="Genomic_DNA"/>
</dbReference>
<proteinExistence type="predicted"/>
<comment type="caution">
    <text evidence="1">The sequence shown here is derived from an EMBL/GenBank/DDBJ whole genome shotgun (WGS) entry which is preliminary data.</text>
</comment>